<reference evidence="2 4" key="1">
    <citation type="submission" date="2019-03" db="EMBL/GenBank/DDBJ databases">
        <authorList>
            <person name="Kox A.R. M."/>
        </authorList>
    </citation>
    <scope>NUCLEOTIDE SEQUENCE [LARGE SCALE GENOMIC DNA]</scope>
    <source>
        <strain evidence="2">MTUNDRAET4 annotated genome</strain>
    </source>
</reference>
<dbReference type="Proteomes" id="UP000294360">
    <property type="component" value="Chromosome"/>
</dbReference>
<dbReference type="EMBL" id="LR536450">
    <property type="protein sequence ID" value="VFU09209.1"/>
    <property type="molecule type" value="Genomic_DNA"/>
</dbReference>
<dbReference type="AlphaFoldDB" id="A0A4U8Z1M9"/>
<evidence type="ECO:0000259" key="1">
    <source>
        <dbReference type="Pfam" id="PF19624"/>
    </source>
</evidence>
<accession>A0A4U8Z1M9</accession>
<dbReference type="InterPro" id="IPR046132">
    <property type="entry name" value="DUF6129"/>
</dbReference>
<evidence type="ECO:0000313" key="5">
    <source>
        <dbReference type="Proteomes" id="UP000485880"/>
    </source>
</evidence>
<protein>
    <recommendedName>
        <fullName evidence="1">DUF6129 domain-containing protein</fullName>
    </recommendedName>
</protein>
<evidence type="ECO:0000313" key="2">
    <source>
        <dbReference type="EMBL" id="VFU09209.1"/>
    </source>
</evidence>
<reference evidence="3 5" key="2">
    <citation type="submission" date="2019-05" db="EMBL/GenBank/DDBJ databases">
        <authorList>
            <person name="Farhan Ul Haque M."/>
        </authorList>
    </citation>
    <scope>NUCLEOTIDE SEQUENCE [LARGE SCALE GENOMIC DNA]</scope>
    <source>
        <strain evidence="3">2</strain>
    </source>
</reference>
<proteinExistence type="predicted"/>
<dbReference type="RefSeq" id="WP_134489478.1">
    <property type="nucleotide sequence ID" value="NZ_CABFMQ020000001.1"/>
</dbReference>
<name>A0A4U8Z1M9_METTU</name>
<dbReference type="KEGG" id="mtun:MTUNDRAET4_2316"/>
<dbReference type="EMBL" id="CABFMQ020000001">
    <property type="protein sequence ID" value="VTZ48504.1"/>
    <property type="molecule type" value="Genomic_DNA"/>
</dbReference>
<dbReference type="Pfam" id="PF19624">
    <property type="entry name" value="DUF6129"/>
    <property type="match status" value="1"/>
</dbReference>
<keyword evidence="5" id="KW-1185">Reference proteome</keyword>
<gene>
    <name evidence="3" type="ORF">MPC4_10459</name>
    <name evidence="2" type="ORF">MTUNDRAET4_2316</name>
</gene>
<evidence type="ECO:0000313" key="4">
    <source>
        <dbReference type="Proteomes" id="UP000294360"/>
    </source>
</evidence>
<feature type="domain" description="DUF6129" evidence="1">
    <location>
        <begin position="26"/>
        <end position="74"/>
    </location>
</feature>
<dbReference type="Proteomes" id="UP000485880">
    <property type="component" value="Unassembled WGS sequence"/>
</dbReference>
<sequence length="90" mass="9818">MSFDAQSLAAIDELLASAEANGATIAELRRRFPGLSLSRCDASDVADETPFRRFERCDLYLLDGRDHCWKITSDPATATGLVLAANEAQK</sequence>
<organism evidence="2 4">
    <name type="scientific">Methylocella tundrae</name>
    <dbReference type="NCBI Taxonomy" id="227605"/>
    <lineage>
        <taxon>Bacteria</taxon>
        <taxon>Pseudomonadati</taxon>
        <taxon>Pseudomonadota</taxon>
        <taxon>Alphaproteobacteria</taxon>
        <taxon>Hyphomicrobiales</taxon>
        <taxon>Beijerinckiaceae</taxon>
        <taxon>Methylocella</taxon>
    </lineage>
</organism>
<dbReference type="OrthoDB" id="7960540at2"/>
<evidence type="ECO:0000313" key="3">
    <source>
        <dbReference type="EMBL" id="VTZ48504.1"/>
    </source>
</evidence>